<feature type="transmembrane region" description="Helical" evidence="8">
    <location>
        <begin position="151"/>
        <end position="169"/>
    </location>
</feature>
<feature type="transmembrane region" description="Helical" evidence="8">
    <location>
        <begin position="403"/>
        <end position="427"/>
    </location>
</feature>
<dbReference type="InterPro" id="IPR039672">
    <property type="entry name" value="MFS_2"/>
</dbReference>
<proteinExistence type="inferred from homology"/>
<reference evidence="9" key="1">
    <citation type="submission" date="2022-08" db="EMBL/GenBank/DDBJ databases">
        <authorList>
            <person name="Vandamme P."/>
            <person name="Hettiarachchi A."/>
            <person name="Peeters C."/>
            <person name="Cnockaert M."/>
            <person name="Carlier A."/>
        </authorList>
    </citation>
    <scope>NUCLEOTIDE SEQUENCE</scope>
    <source>
        <strain evidence="9">LMG 31809</strain>
    </source>
</reference>
<dbReference type="Proteomes" id="UP001141619">
    <property type="component" value="Unassembled WGS sequence"/>
</dbReference>
<comment type="caution">
    <text evidence="9">The sequence shown here is derived from an EMBL/GenBank/DDBJ whole genome shotgun (WGS) entry which is preliminary data.</text>
</comment>
<feature type="transmembrane region" description="Helical" evidence="8">
    <location>
        <begin position="226"/>
        <end position="252"/>
    </location>
</feature>
<protein>
    <submittedName>
        <fullName evidence="9">MFS transporter</fullName>
    </submittedName>
</protein>
<comment type="similarity">
    <text evidence="2">Belongs to the sodium:galactoside symporter (TC 2.A.2) family.</text>
</comment>
<accession>A0A9X3Z860</accession>
<evidence type="ECO:0000256" key="1">
    <source>
        <dbReference type="ARBA" id="ARBA00004651"/>
    </source>
</evidence>
<keyword evidence="3" id="KW-0813">Transport</keyword>
<keyword evidence="6 8" id="KW-1133">Transmembrane helix</keyword>
<reference evidence="9" key="2">
    <citation type="journal article" date="2023" name="Syst. Appl. Microbiol.">
        <title>Govania unica gen. nov., sp. nov., a rare biosphere bacterium that represents a novel family in the class Alphaproteobacteria.</title>
        <authorList>
            <person name="Vandamme P."/>
            <person name="Peeters C."/>
            <person name="Hettiarachchi A."/>
            <person name="Cnockaert M."/>
            <person name="Carlier A."/>
        </authorList>
    </citation>
    <scope>NUCLEOTIDE SEQUENCE</scope>
    <source>
        <strain evidence="9">LMG 31809</strain>
    </source>
</reference>
<evidence type="ECO:0000256" key="3">
    <source>
        <dbReference type="ARBA" id="ARBA00022448"/>
    </source>
</evidence>
<dbReference type="AlphaFoldDB" id="A0A9X3Z860"/>
<dbReference type="SUPFAM" id="SSF103473">
    <property type="entry name" value="MFS general substrate transporter"/>
    <property type="match status" value="1"/>
</dbReference>
<feature type="transmembrane region" description="Helical" evidence="8">
    <location>
        <begin position="357"/>
        <end position="383"/>
    </location>
</feature>
<dbReference type="GO" id="GO:0015293">
    <property type="term" value="F:symporter activity"/>
    <property type="evidence" value="ECO:0007669"/>
    <property type="project" value="InterPro"/>
</dbReference>
<feature type="transmembrane region" description="Helical" evidence="8">
    <location>
        <begin position="317"/>
        <end position="336"/>
    </location>
</feature>
<keyword evidence="10" id="KW-1185">Reference proteome</keyword>
<sequence length="452" mass="49193">MFKERQITSMSLLAYALPAAAFAIPTIPVAIHVPGLYAEDMGLGLAAVGAALLIARFFDIISDPLAGIISDRFPLPWGRRKTWVILGALAAGFGLYRLFSPPAGADINYLLTWSVVLYVGWTFVTVPYNAWGAELSETYDGRTRITTAREACGVIGILVASIAPFLLSYMELDDEASRQGIVWIAFMFGTPALIFLILLVPERPRPPSAKPYFSRASLKAIAKNSLFIRLVTAWFLNGTANALTVILLPLYIKYVLAVPHETRDALIFLYFASAVLALPFCAKLSKRLSKHQSWSVIMTGASLTFLLVPLVGPGDVWLFAIVCAITGAALGADLALPPAMQADVIDIDRLHTHEERAGLFFAFWGMATKLALALAIGCAFPLLDATGFVTDGTTNSPPALMMLMVLYATVPAALKFAAIGLMWNYPLSRKRQEALRRRLSRRPSSPRKRAAA</sequence>
<keyword evidence="5 8" id="KW-0812">Transmembrane</keyword>
<keyword evidence="7 8" id="KW-0472">Membrane</keyword>
<dbReference type="Gene3D" id="1.20.1250.20">
    <property type="entry name" value="MFS general substrate transporter like domains"/>
    <property type="match status" value="2"/>
</dbReference>
<evidence type="ECO:0000313" key="9">
    <source>
        <dbReference type="EMBL" id="MDA5194806.1"/>
    </source>
</evidence>
<feature type="transmembrane region" description="Helical" evidence="8">
    <location>
        <begin position="12"/>
        <end position="31"/>
    </location>
</feature>
<dbReference type="Pfam" id="PF13347">
    <property type="entry name" value="MFS_2"/>
    <property type="match status" value="1"/>
</dbReference>
<feature type="transmembrane region" description="Helical" evidence="8">
    <location>
        <begin position="294"/>
        <end position="311"/>
    </location>
</feature>
<dbReference type="RefSeq" id="WP_274944513.1">
    <property type="nucleotide sequence ID" value="NZ_JANWOI010000004.1"/>
</dbReference>
<evidence type="ECO:0000256" key="4">
    <source>
        <dbReference type="ARBA" id="ARBA00022475"/>
    </source>
</evidence>
<evidence type="ECO:0000256" key="7">
    <source>
        <dbReference type="ARBA" id="ARBA00023136"/>
    </source>
</evidence>
<dbReference type="InterPro" id="IPR036259">
    <property type="entry name" value="MFS_trans_sf"/>
</dbReference>
<evidence type="ECO:0000256" key="6">
    <source>
        <dbReference type="ARBA" id="ARBA00022989"/>
    </source>
</evidence>
<name>A0A9X3Z860_9PROT</name>
<dbReference type="GO" id="GO:0005886">
    <property type="term" value="C:plasma membrane"/>
    <property type="evidence" value="ECO:0007669"/>
    <property type="project" value="UniProtKB-SubCell"/>
</dbReference>
<feature type="transmembrane region" description="Helical" evidence="8">
    <location>
        <begin position="43"/>
        <end position="61"/>
    </location>
</feature>
<organism evidence="9 10">
    <name type="scientific">Govanella unica</name>
    <dbReference type="NCBI Taxonomy" id="2975056"/>
    <lineage>
        <taxon>Bacteria</taxon>
        <taxon>Pseudomonadati</taxon>
        <taxon>Pseudomonadota</taxon>
        <taxon>Alphaproteobacteria</taxon>
        <taxon>Emcibacterales</taxon>
        <taxon>Govanellaceae</taxon>
        <taxon>Govanella</taxon>
    </lineage>
</organism>
<dbReference type="EMBL" id="JANWOI010000004">
    <property type="protein sequence ID" value="MDA5194806.1"/>
    <property type="molecule type" value="Genomic_DNA"/>
</dbReference>
<dbReference type="PANTHER" id="PTHR11328">
    <property type="entry name" value="MAJOR FACILITATOR SUPERFAMILY DOMAIN-CONTAINING PROTEIN"/>
    <property type="match status" value="1"/>
</dbReference>
<gene>
    <name evidence="9" type="ORF">NYP16_12670</name>
</gene>
<feature type="transmembrane region" description="Helical" evidence="8">
    <location>
        <begin position="181"/>
        <end position="200"/>
    </location>
</feature>
<dbReference type="PROSITE" id="PS00872">
    <property type="entry name" value="NA_GALACTOSIDE_SYMP"/>
    <property type="match status" value="1"/>
</dbReference>
<dbReference type="GO" id="GO:0008643">
    <property type="term" value="P:carbohydrate transport"/>
    <property type="evidence" value="ECO:0007669"/>
    <property type="project" value="InterPro"/>
</dbReference>
<dbReference type="GO" id="GO:0006814">
    <property type="term" value="P:sodium ion transport"/>
    <property type="evidence" value="ECO:0007669"/>
    <property type="project" value="InterPro"/>
</dbReference>
<dbReference type="PANTHER" id="PTHR11328:SF24">
    <property type="entry name" value="MAJOR FACILITATOR SUPERFAMILY (MFS) PROFILE DOMAIN-CONTAINING PROTEIN"/>
    <property type="match status" value="1"/>
</dbReference>
<dbReference type="InterPro" id="IPR018043">
    <property type="entry name" value="Na/Gal_symport_CS"/>
</dbReference>
<comment type="subcellular location">
    <subcellularLocation>
        <location evidence="1">Cell membrane</location>
        <topology evidence="1">Multi-pass membrane protein</topology>
    </subcellularLocation>
</comment>
<evidence type="ECO:0000256" key="8">
    <source>
        <dbReference type="SAM" id="Phobius"/>
    </source>
</evidence>
<feature type="transmembrane region" description="Helical" evidence="8">
    <location>
        <begin position="82"/>
        <end position="99"/>
    </location>
</feature>
<evidence type="ECO:0000256" key="2">
    <source>
        <dbReference type="ARBA" id="ARBA00009617"/>
    </source>
</evidence>
<feature type="transmembrane region" description="Helical" evidence="8">
    <location>
        <begin position="111"/>
        <end position="131"/>
    </location>
</feature>
<feature type="transmembrane region" description="Helical" evidence="8">
    <location>
        <begin position="264"/>
        <end position="282"/>
    </location>
</feature>
<evidence type="ECO:0000313" key="10">
    <source>
        <dbReference type="Proteomes" id="UP001141619"/>
    </source>
</evidence>
<evidence type="ECO:0000256" key="5">
    <source>
        <dbReference type="ARBA" id="ARBA00022692"/>
    </source>
</evidence>
<keyword evidence="4" id="KW-1003">Cell membrane</keyword>